<evidence type="ECO:0000256" key="7">
    <source>
        <dbReference type="ARBA" id="ARBA00023242"/>
    </source>
</evidence>
<dbReference type="GO" id="GO:0003700">
    <property type="term" value="F:DNA-binding transcription factor activity"/>
    <property type="evidence" value="ECO:0007669"/>
    <property type="project" value="InterPro"/>
</dbReference>
<keyword evidence="3" id="KW-0862">Zinc</keyword>
<proteinExistence type="predicted"/>
<dbReference type="PROSITE" id="PS50884">
    <property type="entry name" value="ZF_DOF_2"/>
    <property type="match status" value="1"/>
</dbReference>
<keyword evidence="2 8" id="KW-0863">Zinc-finger</keyword>
<dbReference type="PANTHER" id="PTHR31089:SF78">
    <property type="entry name" value="CYCLIC DOF FACTOR 5"/>
    <property type="match status" value="1"/>
</dbReference>
<accession>A0A9Q0NKE0</accession>
<dbReference type="GO" id="GO:0003677">
    <property type="term" value="F:DNA binding"/>
    <property type="evidence" value="ECO:0007669"/>
    <property type="project" value="UniProtKB-UniRule"/>
</dbReference>
<evidence type="ECO:0000256" key="9">
    <source>
        <dbReference type="SAM" id="MobiDB-lite"/>
    </source>
</evidence>
<evidence type="ECO:0000256" key="3">
    <source>
        <dbReference type="ARBA" id="ARBA00022833"/>
    </source>
</evidence>
<evidence type="ECO:0000256" key="2">
    <source>
        <dbReference type="ARBA" id="ARBA00022771"/>
    </source>
</evidence>
<name>A0A9Q0NKE0_SALVM</name>
<evidence type="ECO:0000259" key="10">
    <source>
        <dbReference type="PROSITE" id="PS50884"/>
    </source>
</evidence>
<dbReference type="GO" id="GO:0005634">
    <property type="term" value="C:nucleus"/>
    <property type="evidence" value="ECO:0007669"/>
    <property type="project" value="UniProtKB-SubCell"/>
</dbReference>
<dbReference type="EMBL" id="JAPFFL010000019">
    <property type="protein sequence ID" value="KAJ6671439.1"/>
    <property type="molecule type" value="Genomic_DNA"/>
</dbReference>
<keyword evidence="12" id="KW-1185">Reference proteome</keyword>
<dbReference type="InterPro" id="IPR003851">
    <property type="entry name" value="Znf_Dof"/>
</dbReference>
<dbReference type="Pfam" id="PF02701">
    <property type="entry name" value="Zn_ribbon_Dof"/>
    <property type="match status" value="1"/>
</dbReference>
<keyword evidence="1" id="KW-0479">Metal-binding</keyword>
<organism evidence="11 12">
    <name type="scientific">Salix viminalis</name>
    <name type="common">Common osier</name>
    <name type="synonym">Basket willow</name>
    <dbReference type="NCBI Taxonomy" id="40686"/>
    <lineage>
        <taxon>Eukaryota</taxon>
        <taxon>Viridiplantae</taxon>
        <taxon>Streptophyta</taxon>
        <taxon>Embryophyta</taxon>
        <taxon>Tracheophyta</taxon>
        <taxon>Spermatophyta</taxon>
        <taxon>Magnoliopsida</taxon>
        <taxon>eudicotyledons</taxon>
        <taxon>Gunneridae</taxon>
        <taxon>Pentapetalae</taxon>
        <taxon>rosids</taxon>
        <taxon>fabids</taxon>
        <taxon>Malpighiales</taxon>
        <taxon>Salicaceae</taxon>
        <taxon>Saliceae</taxon>
        <taxon>Salix</taxon>
    </lineage>
</organism>
<evidence type="ECO:0000313" key="11">
    <source>
        <dbReference type="EMBL" id="KAJ6671439.1"/>
    </source>
</evidence>
<feature type="compositionally biased region" description="Basic and acidic residues" evidence="9">
    <location>
        <begin position="139"/>
        <end position="152"/>
    </location>
</feature>
<keyword evidence="6" id="KW-0804">Transcription</keyword>
<reference evidence="11" key="2">
    <citation type="journal article" date="2023" name="Int. J. Mol. Sci.">
        <title>De Novo Assembly and Annotation of 11 Diverse Shrub Willow (Salix) Genomes Reveals Novel Gene Organization in Sex-Linked Regions.</title>
        <authorList>
            <person name="Hyden B."/>
            <person name="Feng K."/>
            <person name="Yates T.B."/>
            <person name="Jawdy S."/>
            <person name="Cereghino C."/>
            <person name="Smart L.B."/>
            <person name="Muchero W."/>
        </authorList>
    </citation>
    <scope>NUCLEOTIDE SEQUENCE [LARGE SCALE GENOMIC DNA]</scope>
    <source>
        <tissue evidence="11">Shoot tip</tissue>
    </source>
</reference>
<evidence type="ECO:0000256" key="1">
    <source>
        <dbReference type="ARBA" id="ARBA00022723"/>
    </source>
</evidence>
<evidence type="ECO:0000256" key="5">
    <source>
        <dbReference type="ARBA" id="ARBA00023125"/>
    </source>
</evidence>
<feature type="compositionally biased region" description="Low complexity" evidence="9">
    <location>
        <begin position="95"/>
        <end position="104"/>
    </location>
</feature>
<protein>
    <submittedName>
        <fullName evidence="11">DOF-TYPE ZINC FINGER DNA-BINDING FAMILY PROTEIN</fullName>
    </submittedName>
</protein>
<dbReference type="PANTHER" id="PTHR31089">
    <property type="entry name" value="CYCLIC DOF FACTOR 2"/>
    <property type="match status" value="1"/>
</dbReference>
<feature type="compositionally biased region" description="Polar residues" evidence="9">
    <location>
        <begin position="112"/>
        <end position="138"/>
    </location>
</feature>
<feature type="domain" description="Dof-type" evidence="10">
    <location>
        <begin position="172"/>
        <end position="196"/>
    </location>
</feature>
<keyword evidence="5 8" id="KW-0238">DNA-binding</keyword>
<keyword evidence="4" id="KW-0805">Transcription regulation</keyword>
<dbReference type="Proteomes" id="UP001151529">
    <property type="component" value="Chromosome 9"/>
</dbReference>
<dbReference type="AlphaFoldDB" id="A0A9Q0NKE0"/>
<evidence type="ECO:0000313" key="12">
    <source>
        <dbReference type="Proteomes" id="UP001151529"/>
    </source>
</evidence>
<comment type="caution">
    <text evidence="11">The sequence shown here is derived from an EMBL/GenBank/DDBJ whole genome shotgun (WGS) entry which is preliminary data.</text>
</comment>
<dbReference type="OrthoDB" id="10573532at2759"/>
<keyword evidence="7 8" id="KW-0539">Nucleus</keyword>
<feature type="region of interest" description="Disordered" evidence="9">
    <location>
        <begin position="94"/>
        <end position="172"/>
    </location>
</feature>
<feature type="region of interest" description="Disordered" evidence="9">
    <location>
        <begin position="25"/>
        <end position="80"/>
    </location>
</feature>
<feature type="compositionally biased region" description="Basic and acidic residues" evidence="9">
    <location>
        <begin position="57"/>
        <end position="73"/>
    </location>
</feature>
<sequence length="196" mass="21764">MPEIKLFGKTIPLQVDQQQEDVCCADSKYESSSGTPVAPHQSEEHGYTTTTAAASLHGKDSPRTEGEEQEGSHRRIFTQTSFEAELVLMNYRTPGSISESSGEEIANEKQVDVTSCQITEDSKDPTSSGISENPNTLSVERETSPLKSSKDEEQSETSISQEKTPMKPDKILPCPRCKSMDTKFCYFNNYNVNQPR</sequence>
<dbReference type="InterPro" id="IPR045174">
    <property type="entry name" value="Dof"/>
</dbReference>
<comment type="subcellular location">
    <subcellularLocation>
        <location evidence="8">Nucleus</location>
    </subcellularLocation>
</comment>
<evidence type="ECO:0000256" key="4">
    <source>
        <dbReference type="ARBA" id="ARBA00023015"/>
    </source>
</evidence>
<reference evidence="11" key="1">
    <citation type="submission" date="2022-11" db="EMBL/GenBank/DDBJ databases">
        <authorList>
            <person name="Hyden B.L."/>
            <person name="Feng K."/>
            <person name="Yates T."/>
            <person name="Jawdy S."/>
            <person name="Smart L.B."/>
            <person name="Muchero W."/>
        </authorList>
    </citation>
    <scope>NUCLEOTIDE SEQUENCE</scope>
    <source>
        <tissue evidence="11">Shoot tip</tissue>
    </source>
</reference>
<dbReference type="GO" id="GO:0008270">
    <property type="term" value="F:zinc ion binding"/>
    <property type="evidence" value="ECO:0007669"/>
    <property type="project" value="UniProtKB-KW"/>
</dbReference>
<gene>
    <name evidence="11" type="ORF">OIU85_015206</name>
</gene>
<evidence type="ECO:0000256" key="8">
    <source>
        <dbReference type="PROSITE-ProRule" id="PRU00071"/>
    </source>
</evidence>
<evidence type="ECO:0000256" key="6">
    <source>
        <dbReference type="ARBA" id="ARBA00023163"/>
    </source>
</evidence>